<feature type="signal peptide" evidence="2">
    <location>
        <begin position="1"/>
        <end position="18"/>
    </location>
</feature>
<comment type="caution">
    <text evidence="3">The sequence shown here is derived from an EMBL/GenBank/DDBJ whole genome shotgun (WGS) entry which is preliminary data.</text>
</comment>
<evidence type="ECO:0008006" key="5">
    <source>
        <dbReference type="Google" id="ProtNLM"/>
    </source>
</evidence>
<feature type="compositionally biased region" description="Low complexity" evidence="1">
    <location>
        <begin position="20"/>
        <end position="40"/>
    </location>
</feature>
<dbReference type="PROSITE" id="PS51257">
    <property type="entry name" value="PROKAR_LIPOPROTEIN"/>
    <property type="match status" value="1"/>
</dbReference>
<feature type="region of interest" description="Disordered" evidence="1">
    <location>
        <begin position="20"/>
        <end position="41"/>
    </location>
</feature>
<protein>
    <recommendedName>
        <fullName evidence="5">Lipoprotein</fullName>
    </recommendedName>
</protein>
<dbReference type="Proteomes" id="UP000215506">
    <property type="component" value="Unassembled WGS sequence"/>
</dbReference>
<dbReference type="AlphaFoldDB" id="A0A231HCQ1"/>
<dbReference type="EMBL" id="NGAF01000002">
    <property type="protein sequence ID" value="OXR46691.1"/>
    <property type="molecule type" value="Genomic_DNA"/>
</dbReference>
<proteinExistence type="predicted"/>
<evidence type="ECO:0000256" key="1">
    <source>
        <dbReference type="SAM" id="MobiDB-lite"/>
    </source>
</evidence>
<evidence type="ECO:0000256" key="2">
    <source>
        <dbReference type="SAM" id="SignalP"/>
    </source>
</evidence>
<gene>
    <name evidence="3" type="ORF">B7C42_01666</name>
</gene>
<keyword evidence="4" id="KW-1185">Reference proteome</keyword>
<evidence type="ECO:0000313" key="4">
    <source>
        <dbReference type="Proteomes" id="UP000215506"/>
    </source>
</evidence>
<keyword evidence="2" id="KW-0732">Signal</keyword>
<accession>A0A231HCQ1</accession>
<organism evidence="3 4">
    <name type="scientific">Nocardia cerradoensis</name>
    <dbReference type="NCBI Taxonomy" id="85688"/>
    <lineage>
        <taxon>Bacteria</taxon>
        <taxon>Bacillati</taxon>
        <taxon>Actinomycetota</taxon>
        <taxon>Actinomycetes</taxon>
        <taxon>Mycobacteriales</taxon>
        <taxon>Nocardiaceae</taxon>
        <taxon>Nocardia</taxon>
    </lineage>
</organism>
<sequence length="165" mass="17260">MRRSTIAAAVTLATLTLAGCGSSDTPSSSSPSPTPAATSARQAALIQPVPDTHKNKYVVGPFTVTLVQGIAQQPSGKTGSELLVENTSNDFTGYCNPEIQYTQGNEVVATSNPSTGSLAPGQKQTVWVDIVPDRDVSGQYVDAQLVSVWFGTDRGEPGTRLQLAH</sequence>
<evidence type="ECO:0000313" key="3">
    <source>
        <dbReference type="EMBL" id="OXR46691.1"/>
    </source>
</evidence>
<reference evidence="3 4" key="1">
    <citation type="submission" date="2017-07" db="EMBL/GenBank/DDBJ databases">
        <title>First draft Genome Sequence of Nocardia cerradoensis isolated from human infection.</title>
        <authorList>
            <person name="Carrasco G."/>
        </authorList>
    </citation>
    <scope>NUCLEOTIDE SEQUENCE [LARGE SCALE GENOMIC DNA]</scope>
    <source>
        <strain evidence="3 4">CNM20130759</strain>
    </source>
</reference>
<feature type="chain" id="PRO_5039684732" description="Lipoprotein" evidence="2">
    <location>
        <begin position="19"/>
        <end position="165"/>
    </location>
</feature>
<name>A0A231HCQ1_9NOCA</name>